<accession>A0A0F9TRJ6</accession>
<reference evidence="2" key="1">
    <citation type="journal article" date="2015" name="Nature">
        <title>Complex archaea that bridge the gap between prokaryotes and eukaryotes.</title>
        <authorList>
            <person name="Spang A."/>
            <person name="Saw J.H."/>
            <person name="Jorgensen S.L."/>
            <person name="Zaremba-Niedzwiedzka K."/>
            <person name="Martijn J."/>
            <person name="Lind A.E."/>
            <person name="van Eijk R."/>
            <person name="Schleper C."/>
            <person name="Guy L."/>
            <person name="Ettema T.J."/>
        </authorList>
    </citation>
    <scope>NUCLEOTIDE SEQUENCE</scope>
</reference>
<dbReference type="SMART" id="SM00710">
    <property type="entry name" value="PbH1"/>
    <property type="match status" value="9"/>
</dbReference>
<feature type="domain" description="Right handed beta helix" evidence="1">
    <location>
        <begin position="927"/>
        <end position="1051"/>
    </location>
</feature>
<dbReference type="InterPro" id="IPR006626">
    <property type="entry name" value="PbH1"/>
</dbReference>
<dbReference type="InterPro" id="IPR011050">
    <property type="entry name" value="Pectin_lyase_fold/virulence"/>
</dbReference>
<name>A0A0F9TRJ6_9ZZZZ</name>
<dbReference type="EMBL" id="LAZR01000276">
    <property type="protein sequence ID" value="KKN77572.1"/>
    <property type="molecule type" value="Genomic_DNA"/>
</dbReference>
<dbReference type="Gene3D" id="2.160.20.10">
    <property type="entry name" value="Single-stranded right-handed beta-helix, Pectin lyase-like"/>
    <property type="match status" value="1"/>
</dbReference>
<dbReference type="Pfam" id="PF13229">
    <property type="entry name" value="Beta_helix"/>
    <property type="match status" value="1"/>
</dbReference>
<proteinExistence type="predicted"/>
<dbReference type="InterPro" id="IPR012334">
    <property type="entry name" value="Pectin_lyas_fold"/>
</dbReference>
<comment type="caution">
    <text evidence="2">The sequence shown here is derived from an EMBL/GenBank/DDBJ whole genome shotgun (WGS) entry which is preliminary data.</text>
</comment>
<sequence>MGSDRKEDTDSMNKWMMTMVCFLLLFVLTGAIDDEFFPGKVTITTTSQQLELAYDASNQADFTVDSSGNLTVAPSGDWIGAPAGSVKLQPSGDTDDYLDFFTSGNVPAIKIIGGPSFRIESDDGVEVGFFIAEDSSNYVKVFWRKDANTGNISSKGALNLISNDDTNDYIQFSTTTDVPQIGTVGGCDLKITADSGEIDFDNENLTTTGNLFADGGAFTSVFKGIFPFDPNHLATKEYVDLAVGSSFDLFLSDTDDGVVADTHVMFPLETGEAESTESNPTPLNAGVDDQLALSWLSEAGVPGTLDLRTGVYDCHIHLNKNAGGAPTDVYWTLSFVDADGSSNKTLVVTSEIQERITNSAESYDIHAVVRDEVLTGVTKRLLFELYGNISNGQNVTITATLEGSTDAHITFMLPSSVWQNHGDQLDNINAGDTVTLSGDTVLNGDVHFDGATAGRDVDWDRTNNQMHFENNASLAFGVEGSGRGAKFLYDGDSLEMTTFNATSEDNDWNIGDSDYGFDIYWRTTVNGDYVLFDYTNKRVVFVDVTLEMGNDEISGSNFDINGGTVDGITSLTTNGTVVIGSGGDDDFSIVSSGIDIDTSGNISNAGTIGIGTASPGEDLEIQSSSPVLRLRDTGATASATAAFIEFGGTDAGVWSRTCYAGDGSSGNTDMYIQAEISDLHLGDSSGNSVMNLQGGNVGIGLTTVDANYKLIIRRAADINLGIGLQSSELALAAFNDALSANIPMRFYASEYNLLNGNVGINTTTPASKLSINGGLHVGGDSDAGDNNLLVDGTITTANLTATGTVTVKTGGTATLFVAASDATAAEITRADYTSDGTNDTEIQEAIDALTVGTVELSTGSFNLETGLVMEGTVNVKGQGMDVTFIKWSNALGANTKMISWAAADGHNTLSRLTVSGEDVAVSTYTFAGLHLNDPCKVIIEYVKIANFDGTDNSERNGQDGIFCTGTPEHCTIRHCEIVNIDDDGADINNAIDLLFTANRIHDCGDNGMDNDAARRNIYTHNIVWDTGGHGLELENASNYCVMTDNILYDIGDGTRTDTDIAAIYIADENAPFTTPSHYNVVTNNIIIGVDAHATKNAYGIYIGEECELNNVSNNFVSNTEAEGIKDDSLEVNNTILGNLYDSAAVDSSAFGRLFNSIVIAVEGVPAFFDRYKDTTSAPSGIKIRKARGDFGAGTIVTNGGAIGRVWFVGWDGTAWADAASIRVLVDGDPGADDMPGMIEFWTSPDGSDTEVKQMAIRADGTIEVTQYIANTRQSLQWADTIAASADGFARMETGSVLQTIRFAADVGFTAIRDGCILGQGVSLTFTTETNLDTLEIEIFEDDVDMGATLTFTGDGTPSREVEITDPPFAHGTYEFDKGDILSVNYDETGVLVWDNIIGTIEIHYHD</sequence>
<dbReference type="SUPFAM" id="SSF51126">
    <property type="entry name" value="Pectin lyase-like"/>
    <property type="match status" value="1"/>
</dbReference>
<evidence type="ECO:0000313" key="2">
    <source>
        <dbReference type="EMBL" id="KKN77572.1"/>
    </source>
</evidence>
<protein>
    <recommendedName>
        <fullName evidence="1">Right handed beta helix domain-containing protein</fullName>
    </recommendedName>
</protein>
<dbReference type="InterPro" id="IPR039448">
    <property type="entry name" value="Beta_helix"/>
</dbReference>
<organism evidence="2">
    <name type="scientific">marine sediment metagenome</name>
    <dbReference type="NCBI Taxonomy" id="412755"/>
    <lineage>
        <taxon>unclassified sequences</taxon>
        <taxon>metagenomes</taxon>
        <taxon>ecological metagenomes</taxon>
    </lineage>
</organism>
<evidence type="ECO:0000259" key="1">
    <source>
        <dbReference type="Pfam" id="PF13229"/>
    </source>
</evidence>
<gene>
    <name evidence="2" type="ORF">LCGC14_0358470</name>
</gene>